<reference evidence="3 4" key="1">
    <citation type="submission" date="2018-06" db="EMBL/GenBank/DDBJ databases">
        <title>Freshwater and sediment microbial communities from various areas in North America, analyzing microbe dynamics in response to fracking.</title>
        <authorList>
            <person name="Lamendella R."/>
        </authorList>
    </citation>
    <scope>NUCLEOTIDE SEQUENCE [LARGE SCALE GENOMIC DNA]</scope>
    <source>
        <strain evidence="3 4">99A</strain>
    </source>
</reference>
<evidence type="ECO:0000256" key="1">
    <source>
        <dbReference type="SAM" id="MobiDB-lite"/>
    </source>
</evidence>
<feature type="compositionally biased region" description="Basic residues" evidence="1">
    <location>
        <begin position="66"/>
        <end position="78"/>
    </location>
</feature>
<dbReference type="InterPro" id="IPR003615">
    <property type="entry name" value="HNH_nuc"/>
</dbReference>
<proteinExistence type="predicted"/>
<dbReference type="AlphaFoldDB" id="A0A329E855"/>
<accession>A0A329E855</accession>
<keyword evidence="3" id="KW-0255">Endonuclease</keyword>
<comment type="caution">
    <text evidence="3">The sequence shown here is derived from an EMBL/GenBank/DDBJ whole genome shotgun (WGS) entry which is preliminary data.</text>
</comment>
<name>A0A329E855_VIBDI</name>
<dbReference type="RefSeq" id="WP_112404104.1">
    <property type="nucleotide sequence ID" value="NZ_QLTR01000014.1"/>
</dbReference>
<sequence length="202" mass="23186">MQRKSDYSPEMIAFLAEHYPKAPVKDWMNEFNERFGTNKSKIALSGSCKRFGIKSGRTGQFEKGHVSHNKGKPHPLRGKAKETAFGGVRSNRPDDEKPLGATRICNKDGYLLVKVRMGTNAYELYHRILWSQHHGEIPPNHVIRFYDNSPEKLANPTIDNLFMVSRPVHCRLTQMKLSDIPMEHKETMILIAQIEQQIQDKS</sequence>
<keyword evidence="3" id="KW-0378">Hydrolase</keyword>
<organism evidence="3 4">
    <name type="scientific">Vibrio diazotrophicus</name>
    <dbReference type="NCBI Taxonomy" id="685"/>
    <lineage>
        <taxon>Bacteria</taxon>
        <taxon>Pseudomonadati</taxon>
        <taxon>Pseudomonadota</taxon>
        <taxon>Gammaproteobacteria</taxon>
        <taxon>Vibrionales</taxon>
        <taxon>Vibrionaceae</taxon>
        <taxon>Vibrio</taxon>
    </lineage>
</organism>
<dbReference type="Pfam" id="PF13392">
    <property type="entry name" value="HNH_3"/>
    <property type="match status" value="1"/>
</dbReference>
<protein>
    <submittedName>
        <fullName evidence="3">HNH endonuclease</fullName>
    </submittedName>
</protein>
<dbReference type="GO" id="GO:0004519">
    <property type="term" value="F:endonuclease activity"/>
    <property type="evidence" value="ECO:0007669"/>
    <property type="project" value="UniProtKB-KW"/>
</dbReference>
<dbReference type="SUPFAM" id="SSF54060">
    <property type="entry name" value="His-Me finger endonucleases"/>
    <property type="match status" value="1"/>
</dbReference>
<dbReference type="Proteomes" id="UP000248729">
    <property type="component" value="Unassembled WGS sequence"/>
</dbReference>
<dbReference type="InterPro" id="IPR044925">
    <property type="entry name" value="His-Me_finger_sf"/>
</dbReference>
<gene>
    <name evidence="3" type="ORF">DET48_11456</name>
</gene>
<feature type="domain" description="HNH nuclease" evidence="2">
    <location>
        <begin position="125"/>
        <end position="166"/>
    </location>
</feature>
<keyword evidence="3" id="KW-0540">Nuclease</keyword>
<evidence type="ECO:0000313" key="3">
    <source>
        <dbReference type="EMBL" id="RAS62661.1"/>
    </source>
</evidence>
<feature type="region of interest" description="Disordered" evidence="1">
    <location>
        <begin position="59"/>
        <end position="78"/>
    </location>
</feature>
<evidence type="ECO:0000259" key="2">
    <source>
        <dbReference type="Pfam" id="PF13392"/>
    </source>
</evidence>
<dbReference type="EMBL" id="QLTR01000014">
    <property type="protein sequence ID" value="RAS62661.1"/>
    <property type="molecule type" value="Genomic_DNA"/>
</dbReference>
<evidence type="ECO:0000313" key="4">
    <source>
        <dbReference type="Proteomes" id="UP000248729"/>
    </source>
</evidence>